<dbReference type="AlphaFoldDB" id="A0A6B8M371"/>
<evidence type="ECO:0000313" key="1">
    <source>
        <dbReference type="EMBL" id="QGM99377.1"/>
    </source>
</evidence>
<organism evidence="1 2">
    <name type="scientific">Methylocystis parvus</name>
    <dbReference type="NCBI Taxonomy" id="134"/>
    <lineage>
        <taxon>Bacteria</taxon>
        <taxon>Pseudomonadati</taxon>
        <taxon>Pseudomonadota</taxon>
        <taxon>Alphaproteobacteria</taxon>
        <taxon>Hyphomicrobiales</taxon>
        <taxon>Methylocystaceae</taxon>
        <taxon>Methylocystis</taxon>
    </lineage>
</organism>
<reference evidence="1 2" key="1">
    <citation type="submission" date="2019-09" db="EMBL/GenBank/DDBJ databases">
        <title>Isolation and complete genome sequencing of Methylocystis species.</title>
        <authorList>
            <person name="Rumah B.L."/>
            <person name="Stead C.E."/>
            <person name="Stevens B.C."/>
            <person name="Minton N.P."/>
            <person name="Grosse-Honebrink A."/>
            <person name="Zhang Y."/>
        </authorList>
    </citation>
    <scope>NUCLEOTIDE SEQUENCE [LARGE SCALE GENOMIC DNA]</scope>
    <source>
        <strain evidence="1 2">BRCS2</strain>
    </source>
</reference>
<accession>A0A6B8M371</accession>
<dbReference type="Proteomes" id="UP000422569">
    <property type="component" value="Chromosome"/>
</dbReference>
<sequence>MTLAPAQVSQMDSALATADASSQTLAALRQLAPGLMVTRCDAIDMRDETPFRVYEKCSLYLIDGRDHCWKITQDPGCATGVALAPNGGAA</sequence>
<dbReference type="EMBL" id="CP044331">
    <property type="protein sequence ID" value="QGM99377.1"/>
    <property type="molecule type" value="Genomic_DNA"/>
</dbReference>
<proteinExistence type="predicted"/>
<dbReference type="RefSeq" id="WP_016919575.1">
    <property type="nucleotide sequence ID" value="NZ_CP044331.1"/>
</dbReference>
<keyword evidence="2" id="KW-1185">Reference proteome</keyword>
<evidence type="ECO:0000313" key="2">
    <source>
        <dbReference type="Proteomes" id="UP000422569"/>
    </source>
</evidence>
<gene>
    <name evidence="1" type="ORF">F7D14_19080</name>
</gene>
<name>A0A6B8M371_9HYPH</name>
<dbReference type="KEGG" id="mpar:F7D14_19080"/>
<protein>
    <submittedName>
        <fullName evidence="1">Uncharacterized protein</fullName>
    </submittedName>
</protein>